<accession>A0ABU1FZ43</accession>
<proteinExistence type="predicted"/>
<dbReference type="RefSeq" id="WP_309651545.1">
    <property type="nucleotide sequence ID" value="NZ_JARWAK010000002.1"/>
</dbReference>
<name>A0ABU1FZ43_9GAMM</name>
<reference evidence="2 3" key="1">
    <citation type="submission" date="2023-04" db="EMBL/GenBank/DDBJ databases">
        <title>A long-awaited taxogenomic arrangement of the family Halomonadaceae.</title>
        <authorList>
            <person name="De La Haba R."/>
            <person name="Chuvochina M."/>
            <person name="Wittouck S."/>
            <person name="Arahal D.R."/>
            <person name="Sanchez-Porro C."/>
            <person name="Hugenholtz P."/>
            <person name="Ventosa A."/>
        </authorList>
    </citation>
    <scope>NUCLEOTIDE SEQUENCE [LARGE SCALE GENOMIC DNA]</scope>
    <source>
        <strain evidence="2 3">DSM 23530</strain>
    </source>
</reference>
<dbReference type="Pfam" id="PF01370">
    <property type="entry name" value="Epimerase"/>
    <property type="match status" value="1"/>
</dbReference>
<gene>
    <name evidence="2" type="ORF">QC818_03970</name>
</gene>
<evidence type="ECO:0000313" key="2">
    <source>
        <dbReference type="EMBL" id="MDR5865948.1"/>
    </source>
</evidence>
<dbReference type="EMBL" id="JARWAK010000002">
    <property type="protein sequence ID" value="MDR5865948.1"/>
    <property type="molecule type" value="Genomic_DNA"/>
</dbReference>
<comment type="caution">
    <text evidence="2">The sequence shown here is derived from an EMBL/GenBank/DDBJ whole genome shotgun (WGS) entry which is preliminary data.</text>
</comment>
<dbReference type="InterPro" id="IPR036291">
    <property type="entry name" value="NAD(P)-bd_dom_sf"/>
</dbReference>
<dbReference type="InterPro" id="IPR001509">
    <property type="entry name" value="Epimerase_deHydtase"/>
</dbReference>
<evidence type="ECO:0000313" key="3">
    <source>
        <dbReference type="Proteomes" id="UP001264519"/>
    </source>
</evidence>
<sequence>MSEVVGNGMLAKAFMARSSDVTLPDGCVFFCSGVSNSSEVKKSEFQRERELAIKEINKADASTFVYFSSVASVTESSEYYKHKLEMENVVGDLSKSYLIFRLPQVVGCVNNNTLFPSFIRKIKKGEPLEIYSKSTRCLIDVDDVVRLSSFILKKGYENTTIDLCPCDSITPLELARLISKEVGVKSKVEIVDKGGSYPYGSHEDKTIIGEDDSIFSKNYYSLVVKKYAKKIFAIT</sequence>
<evidence type="ECO:0000259" key="1">
    <source>
        <dbReference type="Pfam" id="PF01370"/>
    </source>
</evidence>
<dbReference type="Proteomes" id="UP001264519">
    <property type="component" value="Unassembled WGS sequence"/>
</dbReference>
<protein>
    <submittedName>
        <fullName evidence="2">NAD-dependent epimerase/dehydratase family protein</fullName>
    </submittedName>
</protein>
<keyword evidence="3" id="KW-1185">Reference proteome</keyword>
<dbReference type="Gene3D" id="3.40.50.720">
    <property type="entry name" value="NAD(P)-binding Rossmann-like Domain"/>
    <property type="match status" value="1"/>
</dbReference>
<dbReference type="SUPFAM" id="SSF51735">
    <property type="entry name" value="NAD(P)-binding Rossmann-fold domains"/>
    <property type="match status" value="1"/>
</dbReference>
<feature type="domain" description="NAD-dependent epimerase/dehydratase" evidence="1">
    <location>
        <begin position="72"/>
        <end position="158"/>
    </location>
</feature>
<organism evidence="2 3">
    <name type="scientific">Halomonas koreensis</name>
    <dbReference type="NCBI Taxonomy" id="245385"/>
    <lineage>
        <taxon>Bacteria</taxon>
        <taxon>Pseudomonadati</taxon>
        <taxon>Pseudomonadota</taxon>
        <taxon>Gammaproteobacteria</taxon>
        <taxon>Oceanospirillales</taxon>
        <taxon>Halomonadaceae</taxon>
        <taxon>Halomonas</taxon>
    </lineage>
</organism>